<dbReference type="GO" id="GO:0004331">
    <property type="term" value="F:fructose-2,6-bisphosphate 2-phosphatase activity"/>
    <property type="evidence" value="ECO:0007669"/>
    <property type="project" value="TreeGrafter"/>
</dbReference>
<sequence>MDSENSTSQNMQSQAPAPRRWDWKYVTLSLIRHAQSVGNSNPQGTAHRQDETLELTDIGKGQAERLGSRWANVRINALYASKFRRAKDTAQALAGANTSVHEFEESSLIGERCIGSRAQLYLGTGQRDAYIQAVNNGANHPYVDRAYVPPGGGESLNVVNLRAKSMLLRIMDQHGANIDTVPEEYRVEDLHNLGSKLESDPEKLPDGIPHIVLVSHNVFLAEFYEMLLNWKKAEHTTTFTNFGNTGCNSPQVSPSHPMPL</sequence>
<dbReference type="RefSeq" id="XP_009546353.1">
    <property type="nucleotide sequence ID" value="XM_009548058.1"/>
</dbReference>
<dbReference type="InParanoid" id="W4K7D5"/>
<dbReference type="InterPro" id="IPR051695">
    <property type="entry name" value="Phosphoglycerate_Mutase"/>
</dbReference>
<dbReference type="GeneID" id="20674171"/>
<dbReference type="SUPFAM" id="SSF53254">
    <property type="entry name" value="Phosphoglycerate mutase-like"/>
    <property type="match status" value="1"/>
</dbReference>
<keyword evidence="1" id="KW-0378">Hydrolase</keyword>
<gene>
    <name evidence="2" type="ORF">HETIRDRAFT_427051</name>
</gene>
<evidence type="ECO:0000313" key="2">
    <source>
        <dbReference type="EMBL" id="ETW81742.1"/>
    </source>
</evidence>
<dbReference type="Proteomes" id="UP000030671">
    <property type="component" value="Unassembled WGS sequence"/>
</dbReference>
<dbReference type="InterPro" id="IPR013078">
    <property type="entry name" value="His_Pase_superF_clade-1"/>
</dbReference>
<dbReference type="CDD" id="cd07067">
    <property type="entry name" value="HP_PGM_like"/>
    <property type="match status" value="1"/>
</dbReference>
<dbReference type="GO" id="GO:0043456">
    <property type="term" value="P:regulation of pentose-phosphate shunt"/>
    <property type="evidence" value="ECO:0007669"/>
    <property type="project" value="TreeGrafter"/>
</dbReference>
<dbReference type="HOGENOM" id="CLU_090713_0_0_1"/>
<dbReference type="PANTHER" id="PTHR46517:SF1">
    <property type="entry name" value="FRUCTOSE-2,6-BISPHOSPHATASE TIGAR"/>
    <property type="match status" value="1"/>
</dbReference>
<dbReference type="STRING" id="747525.W4K7D5"/>
<evidence type="ECO:0000313" key="3">
    <source>
        <dbReference type="Proteomes" id="UP000030671"/>
    </source>
</evidence>
<dbReference type="GO" id="GO:0005829">
    <property type="term" value="C:cytosol"/>
    <property type="evidence" value="ECO:0007669"/>
    <property type="project" value="TreeGrafter"/>
</dbReference>
<dbReference type="GO" id="GO:0045820">
    <property type="term" value="P:negative regulation of glycolytic process"/>
    <property type="evidence" value="ECO:0007669"/>
    <property type="project" value="TreeGrafter"/>
</dbReference>
<dbReference type="Pfam" id="PF00300">
    <property type="entry name" value="His_Phos_1"/>
    <property type="match status" value="1"/>
</dbReference>
<dbReference type="InterPro" id="IPR029033">
    <property type="entry name" value="His_PPase_superfam"/>
</dbReference>
<keyword evidence="3" id="KW-1185">Reference proteome</keyword>
<reference evidence="2 3" key="1">
    <citation type="journal article" date="2012" name="New Phytol.">
        <title>Insight into trade-off between wood decay and parasitism from the genome of a fungal forest pathogen.</title>
        <authorList>
            <person name="Olson A."/>
            <person name="Aerts A."/>
            <person name="Asiegbu F."/>
            <person name="Belbahri L."/>
            <person name="Bouzid O."/>
            <person name="Broberg A."/>
            <person name="Canback B."/>
            <person name="Coutinho P.M."/>
            <person name="Cullen D."/>
            <person name="Dalman K."/>
            <person name="Deflorio G."/>
            <person name="van Diepen L.T."/>
            <person name="Dunand C."/>
            <person name="Duplessis S."/>
            <person name="Durling M."/>
            <person name="Gonthier P."/>
            <person name="Grimwood J."/>
            <person name="Fossdal C.G."/>
            <person name="Hansson D."/>
            <person name="Henrissat B."/>
            <person name="Hietala A."/>
            <person name="Himmelstrand K."/>
            <person name="Hoffmeister D."/>
            <person name="Hogberg N."/>
            <person name="James T.Y."/>
            <person name="Karlsson M."/>
            <person name="Kohler A."/>
            <person name="Kues U."/>
            <person name="Lee Y.H."/>
            <person name="Lin Y.C."/>
            <person name="Lind M."/>
            <person name="Lindquist E."/>
            <person name="Lombard V."/>
            <person name="Lucas S."/>
            <person name="Lunden K."/>
            <person name="Morin E."/>
            <person name="Murat C."/>
            <person name="Park J."/>
            <person name="Raffaello T."/>
            <person name="Rouze P."/>
            <person name="Salamov A."/>
            <person name="Schmutz J."/>
            <person name="Solheim H."/>
            <person name="Stahlberg J."/>
            <person name="Velez H."/>
            <person name="de Vries R.P."/>
            <person name="Wiebenga A."/>
            <person name="Woodward S."/>
            <person name="Yakovlev I."/>
            <person name="Garbelotto M."/>
            <person name="Martin F."/>
            <person name="Grigoriev I.V."/>
            <person name="Stenlid J."/>
        </authorList>
    </citation>
    <scope>NUCLEOTIDE SEQUENCE [LARGE SCALE GENOMIC DNA]</scope>
    <source>
        <strain evidence="2 3">TC 32-1</strain>
    </source>
</reference>
<dbReference type="SMART" id="SM00855">
    <property type="entry name" value="PGAM"/>
    <property type="match status" value="1"/>
</dbReference>
<evidence type="ECO:0000256" key="1">
    <source>
        <dbReference type="ARBA" id="ARBA00022801"/>
    </source>
</evidence>
<dbReference type="EMBL" id="KI925458">
    <property type="protein sequence ID" value="ETW81742.1"/>
    <property type="molecule type" value="Genomic_DNA"/>
</dbReference>
<name>W4K7D5_HETIT</name>
<dbReference type="OrthoDB" id="354304at2759"/>
<organism evidence="2 3">
    <name type="scientific">Heterobasidion irregulare (strain TC 32-1)</name>
    <dbReference type="NCBI Taxonomy" id="747525"/>
    <lineage>
        <taxon>Eukaryota</taxon>
        <taxon>Fungi</taxon>
        <taxon>Dikarya</taxon>
        <taxon>Basidiomycota</taxon>
        <taxon>Agaricomycotina</taxon>
        <taxon>Agaricomycetes</taxon>
        <taxon>Russulales</taxon>
        <taxon>Bondarzewiaceae</taxon>
        <taxon>Heterobasidion</taxon>
        <taxon>Heterobasidion annosum species complex</taxon>
    </lineage>
</organism>
<dbReference type="PANTHER" id="PTHR46517">
    <property type="entry name" value="FRUCTOSE-2,6-BISPHOSPHATASE TIGAR"/>
    <property type="match status" value="1"/>
</dbReference>
<proteinExistence type="predicted"/>
<dbReference type="KEGG" id="hir:HETIRDRAFT_427051"/>
<protein>
    <recommendedName>
        <fullName evidence="4">Phosphoglycerate mutase-like protein</fullName>
    </recommendedName>
</protein>
<dbReference type="AlphaFoldDB" id="W4K7D5"/>
<dbReference type="eggNOG" id="ENOG502RV0D">
    <property type="taxonomic scope" value="Eukaryota"/>
</dbReference>
<dbReference type="Gene3D" id="3.40.50.1240">
    <property type="entry name" value="Phosphoglycerate mutase-like"/>
    <property type="match status" value="1"/>
</dbReference>
<evidence type="ECO:0008006" key="4">
    <source>
        <dbReference type="Google" id="ProtNLM"/>
    </source>
</evidence>
<accession>W4K7D5</accession>